<name>X0YEH8_9ZZZZ</name>
<evidence type="ECO:0000313" key="1">
    <source>
        <dbReference type="EMBL" id="GAG54260.1"/>
    </source>
</evidence>
<reference evidence="1" key="1">
    <citation type="journal article" date="2014" name="Front. Microbiol.">
        <title>High frequency of phylogenetically diverse reductive dehalogenase-homologous genes in deep subseafloor sedimentary metagenomes.</title>
        <authorList>
            <person name="Kawai M."/>
            <person name="Futagami T."/>
            <person name="Toyoda A."/>
            <person name="Takaki Y."/>
            <person name="Nishi S."/>
            <person name="Hori S."/>
            <person name="Arai W."/>
            <person name="Tsubouchi T."/>
            <person name="Morono Y."/>
            <person name="Uchiyama I."/>
            <person name="Ito T."/>
            <person name="Fujiyama A."/>
            <person name="Inagaki F."/>
            <person name="Takami H."/>
        </authorList>
    </citation>
    <scope>NUCLEOTIDE SEQUENCE</scope>
    <source>
        <strain evidence="1">Expedition CK06-06</strain>
    </source>
</reference>
<proteinExistence type="predicted"/>
<dbReference type="EMBL" id="BART01007128">
    <property type="protein sequence ID" value="GAG54260.1"/>
    <property type="molecule type" value="Genomic_DNA"/>
</dbReference>
<protein>
    <submittedName>
        <fullName evidence="1">Uncharacterized protein</fullName>
    </submittedName>
</protein>
<organism evidence="1">
    <name type="scientific">marine sediment metagenome</name>
    <dbReference type="NCBI Taxonomy" id="412755"/>
    <lineage>
        <taxon>unclassified sequences</taxon>
        <taxon>metagenomes</taxon>
        <taxon>ecological metagenomes</taxon>
    </lineage>
</organism>
<sequence>SRNFLHIARGRLAKSISELKFYKEEIVFNLIKEVEISFEKCWNVFYLEFERLIPSKKIIKPIVRIIKVSNSEYHLPCSVCGKISVEYKIGFGRFDEHESLVYTGITHSRSLRKDLASELFEILKNEDLLGVHQFMRKYHSHEGLDAYCPECDNIYCWEHYQAREEYDDGFYDCTCGTCPNGHRRMIDD</sequence>
<accession>X0YEH8</accession>
<comment type="caution">
    <text evidence="1">The sequence shown here is derived from an EMBL/GenBank/DDBJ whole genome shotgun (WGS) entry which is preliminary data.</text>
</comment>
<gene>
    <name evidence="1" type="ORF">S01H4_16272</name>
</gene>
<dbReference type="AlphaFoldDB" id="X0YEH8"/>
<feature type="non-terminal residue" evidence="1">
    <location>
        <position position="1"/>
    </location>
</feature>